<sequence>MSFHSRGRFRGNRGNFRGGNRGRDRGGGFNRGRSFDTGPPEFVVELAKFTHTCLDKIICKCTNEKIPYFNAPIYFENKQQIGKVDDVFGNVRGHCISVTLSDDIKASSFKEDDKVYIDPQKLLPLERFLPKPPGAAAPRGRGSAVGGRGGNRGNNRSRGGFGGNKGRGGFGNNQGLGGFGGGRGNWKENSNGTRGRGGGFDRGRGGFDRGRGGFDRGRGGFDRGRGGFSKGRGGSDWKNEGFKRGSFGGEPAAQNKKLRF</sequence>
<comment type="subunit">
    <text evidence="8">Component of the small nucleolar ribonucleoprotein particle containing H/ACA-type snoRNAs (H/ACA snoRNPs).</text>
</comment>
<dbReference type="InterPro" id="IPR009000">
    <property type="entry name" value="Transl_B-barrel_sf"/>
</dbReference>
<gene>
    <name evidence="11" type="primary">Gar1</name>
    <name evidence="11" type="ORF">T10_12882</name>
</gene>
<name>A0A0V1MNH9_9BILA</name>
<dbReference type="Gene3D" id="2.40.10.230">
    <property type="entry name" value="Probable tRNA pseudouridine synthase domain"/>
    <property type="match status" value="1"/>
</dbReference>
<dbReference type="PANTHER" id="PTHR23237">
    <property type="entry name" value="NUCLEOLAR PROTEIN FAMILY A MEMBER 1 SNORNP PROTEIN GAR1"/>
    <property type="match status" value="1"/>
</dbReference>
<protein>
    <recommendedName>
        <fullName evidence="9">H/ACA ribonucleoprotein complex subunit</fullName>
    </recommendedName>
</protein>
<keyword evidence="6 9" id="KW-0687">Ribonucleoprotein</keyword>
<evidence type="ECO:0000256" key="9">
    <source>
        <dbReference type="RuleBase" id="RU364004"/>
    </source>
</evidence>
<dbReference type="STRING" id="268474.A0A0V1MNH9"/>
<evidence type="ECO:0000256" key="2">
    <source>
        <dbReference type="ARBA" id="ARBA00022517"/>
    </source>
</evidence>
<dbReference type="FunFam" id="2.40.10.230:FF:000001">
    <property type="entry name" value="H/ACA ribonucleoprotein complex subunit"/>
    <property type="match status" value="1"/>
</dbReference>
<keyword evidence="12" id="KW-1185">Reference proteome</keyword>
<comment type="caution">
    <text evidence="11">The sequence shown here is derived from an EMBL/GenBank/DDBJ whole genome shotgun (WGS) entry which is preliminary data.</text>
</comment>
<dbReference type="SUPFAM" id="SSF50447">
    <property type="entry name" value="Translation proteins"/>
    <property type="match status" value="1"/>
</dbReference>
<keyword evidence="4 9" id="KW-0694">RNA-binding</keyword>
<dbReference type="EMBL" id="JYDO01000068">
    <property type="protein sequence ID" value="KRZ73119.1"/>
    <property type="molecule type" value="Genomic_DNA"/>
</dbReference>
<dbReference type="AlphaFoldDB" id="A0A0V1MNH9"/>
<feature type="compositionally biased region" description="Gly residues" evidence="10">
    <location>
        <begin position="159"/>
        <end position="184"/>
    </location>
</feature>
<dbReference type="Proteomes" id="UP000054843">
    <property type="component" value="Unassembled WGS sequence"/>
</dbReference>
<dbReference type="GO" id="GO:0031429">
    <property type="term" value="C:box H/ACA snoRNP complex"/>
    <property type="evidence" value="ECO:0007669"/>
    <property type="project" value="TreeGrafter"/>
</dbReference>
<evidence type="ECO:0000256" key="10">
    <source>
        <dbReference type="SAM" id="MobiDB-lite"/>
    </source>
</evidence>
<keyword evidence="2 9" id="KW-0690">Ribosome biogenesis</keyword>
<evidence type="ECO:0000313" key="11">
    <source>
        <dbReference type="EMBL" id="KRZ73119.1"/>
    </source>
</evidence>
<evidence type="ECO:0000256" key="4">
    <source>
        <dbReference type="ARBA" id="ARBA00022884"/>
    </source>
</evidence>
<dbReference type="Pfam" id="PF04410">
    <property type="entry name" value="Gar1"/>
    <property type="match status" value="1"/>
</dbReference>
<evidence type="ECO:0000256" key="7">
    <source>
        <dbReference type="ARBA" id="ARBA00038293"/>
    </source>
</evidence>
<comment type="subunit">
    <text evidence="9">Component of the small nucleolar ribonucleoprotein particles containing H/ACA-type snoRNAs (H/ACA snoRNPs).</text>
</comment>
<feature type="compositionally biased region" description="Gly residues" evidence="10">
    <location>
        <begin position="143"/>
        <end position="152"/>
    </location>
</feature>
<reference evidence="11 12" key="1">
    <citation type="submission" date="2015-01" db="EMBL/GenBank/DDBJ databases">
        <title>Evolution of Trichinella species and genotypes.</title>
        <authorList>
            <person name="Korhonen P.K."/>
            <person name="Edoardo P."/>
            <person name="Giuseppe L.R."/>
            <person name="Gasser R.B."/>
        </authorList>
    </citation>
    <scope>NUCLEOTIDE SEQUENCE [LARGE SCALE GENOMIC DNA]</scope>
    <source>
        <strain evidence="11">ISS1980</strain>
    </source>
</reference>
<evidence type="ECO:0000256" key="5">
    <source>
        <dbReference type="ARBA" id="ARBA00023242"/>
    </source>
</evidence>
<feature type="region of interest" description="Disordered" evidence="10">
    <location>
        <begin position="127"/>
        <end position="260"/>
    </location>
</feature>
<accession>A0A0V1MNH9</accession>
<dbReference type="PANTHER" id="PTHR23237:SF6">
    <property type="entry name" value="H_ACA RIBONUCLEOPROTEIN COMPLEX SUBUNIT 1"/>
    <property type="match status" value="1"/>
</dbReference>
<keyword evidence="5 9" id="KW-0539">Nucleus</keyword>
<evidence type="ECO:0000256" key="1">
    <source>
        <dbReference type="ARBA" id="ARBA00004604"/>
    </source>
</evidence>
<feature type="compositionally biased region" description="Basic and acidic residues" evidence="10">
    <location>
        <begin position="233"/>
        <end position="243"/>
    </location>
</feature>
<feature type="compositionally biased region" description="Basic and acidic residues" evidence="10">
    <location>
        <begin position="199"/>
        <end position="225"/>
    </location>
</feature>
<evidence type="ECO:0000256" key="3">
    <source>
        <dbReference type="ARBA" id="ARBA00022552"/>
    </source>
</evidence>
<comment type="function">
    <text evidence="9">Required for ribosome biogenesis. Part of a complex which catalyzes pseudouridylation of rRNA. This involves the isomerization of uridine such that the ribose is subsequently attached to C5, instead of the normal N1. Pseudouridine ("psi") residues may serve to stabilize the conformation of rRNAs.</text>
</comment>
<dbReference type="GO" id="GO:0034513">
    <property type="term" value="F:box H/ACA snoRNA binding"/>
    <property type="evidence" value="ECO:0007669"/>
    <property type="project" value="TreeGrafter"/>
</dbReference>
<evidence type="ECO:0000256" key="6">
    <source>
        <dbReference type="ARBA" id="ARBA00023274"/>
    </source>
</evidence>
<comment type="similarity">
    <text evidence="7 9">Belongs to the GAR1 family.</text>
</comment>
<evidence type="ECO:0000313" key="12">
    <source>
        <dbReference type="Proteomes" id="UP000054843"/>
    </source>
</evidence>
<keyword evidence="3 9" id="KW-0698">rRNA processing</keyword>
<dbReference type="OrthoDB" id="2187159at2759"/>
<dbReference type="GO" id="GO:0000454">
    <property type="term" value="P:snoRNA guided rRNA pseudouridine synthesis"/>
    <property type="evidence" value="ECO:0007669"/>
    <property type="project" value="TreeGrafter"/>
</dbReference>
<evidence type="ECO:0000256" key="8">
    <source>
        <dbReference type="ARBA" id="ARBA00066217"/>
    </source>
</evidence>
<feature type="region of interest" description="Disordered" evidence="10">
    <location>
        <begin position="1"/>
        <end position="34"/>
    </location>
</feature>
<dbReference type="InterPro" id="IPR038664">
    <property type="entry name" value="Gar1/Naf1_Cbf5-bd_sf"/>
</dbReference>
<organism evidence="11 12">
    <name type="scientific">Trichinella papuae</name>
    <dbReference type="NCBI Taxonomy" id="268474"/>
    <lineage>
        <taxon>Eukaryota</taxon>
        <taxon>Metazoa</taxon>
        <taxon>Ecdysozoa</taxon>
        <taxon>Nematoda</taxon>
        <taxon>Enoplea</taxon>
        <taxon>Dorylaimia</taxon>
        <taxon>Trichinellida</taxon>
        <taxon>Trichinellidae</taxon>
        <taxon>Trichinella</taxon>
    </lineage>
</organism>
<proteinExistence type="inferred from homology"/>
<comment type="subcellular location">
    <subcellularLocation>
        <location evidence="1 9">Nucleus</location>
        <location evidence="1 9">Nucleolus</location>
    </subcellularLocation>
</comment>
<feature type="compositionally biased region" description="Basic residues" evidence="10">
    <location>
        <begin position="1"/>
        <end position="11"/>
    </location>
</feature>
<dbReference type="InterPro" id="IPR007504">
    <property type="entry name" value="H/ACA_rnp_Gar1/Naf1"/>
</dbReference>